<feature type="compositionally biased region" description="Polar residues" evidence="7">
    <location>
        <begin position="11"/>
        <end position="24"/>
    </location>
</feature>
<dbReference type="Gene3D" id="3.20.20.80">
    <property type="entry name" value="Glycosidases"/>
    <property type="match status" value="1"/>
</dbReference>
<evidence type="ECO:0000256" key="5">
    <source>
        <dbReference type="ARBA" id="ARBA00022801"/>
    </source>
</evidence>
<gene>
    <name evidence="10" type="primary">GBA_0</name>
    <name evidence="10" type="ORF">g.9148</name>
</gene>
<dbReference type="AlphaFoldDB" id="A0A6G1S947"/>
<feature type="transmembrane region" description="Helical" evidence="8">
    <location>
        <begin position="44"/>
        <end position="64"/>
    </location>
</feature>
<dbReference type="InterPro" id="IPR001139">
    <property type="entry name" value="Glyco_hydro_30"/>
</dbReference>
<keyword evidence="8" id="KW-1133">Transmembrane helix</keyword>
<feature type="region of interest" description="Disordered" evidence="7">
    <location>
        <begin position="1"/>
        <end position="24"/>
    </location>
</feature>
<dbReference type="PANTHER" id="PTHR11069:SF23">
    <property type="entry name" value="LYSOSOMAL ACID GLUCOSYLCERAMIDASE"/>
    <property type="match status" value="1"/>
</dbReference>
<dbReference type="EC" id="3.2.1.45" evidence="3 6"/>
<dbReference type="GO" id="GO:0016020">
    <property type="term" value="C:membrane"/>
    <property type="evidence" value="ECO:0007669"/>
    <property type="project" value="GOC"/>
</dbReference>
<dbReference type="InterPro" id="IPR033453">
    <property type="entry name" value="Glyco_hydro_30_TIM-barrel"/>
</dbReference>
<evidence type="ECO:0000313" key="10">
    <source>
        <dbReference type="EMBL" id="MDE46472.1"/>
    </source>
</evidence>
<dbReference type="Pfam" id="PF02055">
    <property type="entry name" value="Glyco_hydro_30"/>
    <property type="match status" value="1"/>
</dbReference>
<feature type="region of interest" description="Disordered" evidence="7">
    <location>
        <begin position="199"/>
        <end position="220"/>
    </location>
</feature>
<dbReference type="PRINTS" id="PR00843">
    <property type="entry name" value="GLHYDRLASE30"/>
</dbReference>
<evidence type="ECO:0000256" key="6">
    <source>
        <dbReference type="RuleBase" id="RU361188"/>
    </source>
</evidence>
<keyword evidence="6" id="KW-0326">Glycosidase</keyword>
<keyword evidence="8" id="KW-0472">Membrane</keyword>
<keyword evidence="6" id="KW-0443">Lipid metabolism</keyword>
<dbReference type="PANTHER" id="PTHR11069">
    <property type="entry name" value="GLUCOSYLCERAMIDASE"/>
    <property type="match status" value="1"/>
</dbReference>
<feature type="domain" description="Glycosyl hydrolase family 30 TIM-barrel" evidence="9">
    <location>
        <begin position="242"/>
        <end position="640"/>
    </location>
</feature>
<dbReference type="SUPFAM" id="SSF51445">
    <property type="entry name" value="(Trans)glycosidases"/>
    <property type="match status" value="1"/>
</dbReference>
<keyword evidence="8" id="KW-0812">Transmembrane</keyword>
<reference evidence="10" key="1">
    <citation type="submission" date="2018-10" db="EMBL/GenBank/DDBJ databases">
        <title>Transcriptome assembly of Aceria tosichella (Wheat curl mite) Type 2.</title>
        <authorList>
            <person name="Scully E.D."/>
            <person name="Geib S.M."/>
            <person name="Palmer N.A."/>
            <person name="Gupta A.K."/>
            <person name="Sarath G."/>
            <person name="Tatineni S."/>
        </authorList>
    </citation>
    <scope>NUCLEOTIDE SEQUENCE</scope>
    <source>
        <strain evidence="10">LincolnNE</strain>
    </source>
</reference>
<comment type="catalytic activity">
    <reaction evidence="1">
        <text>a beta-D-glucosyl-(1&lt;-&gt;1')-N-acylsphing-4-enine + H2O = an N-acylsphing-4-enine + D-glucose</text>
        <dbReference type="Rhea" id="RHEA:13269"/>
        <dbReference type="ChEBI" id="CHEBI:4167"/>
        <dbReference type="ChEBI" id="CHEBI:15377"/>
        <dbReference type="ChEBI" id="CHEBI:22801"/>
        <dbReference type="ChEBI" id="CHEBI:52639"/>
        <dbReference type="EC" id="3.2.1.45"/>
    </reaction>
    <physiologicalReaction direction="left-to-right" evidence="1">
        <dbReference type="Rhea" id="RHEA:13270"/>
    </physiologicalReaction>
</comment>
<organism evidence="10">
    <name type="scientific">Aceria tosichella</name>
    <name type="common">wheat curl mite</name>
    <dbReference type="NCBI Taxonomy" id="561515"/>
    <lineage>
        <taxon>Eukaryota</taxon>
        <taxon>Metazoa</taxon>
        <taxon>Ecdysozoa</taxon>
        <taxon>Arthropoda</taxon>
        <taxon>Chelicerata</taxon>
        <taxon>Arachnida</taxon>
        <taxon>Acari</taxon>
        <taxon>Acariformes</taxon>
        <taxon>Trombidiformes</taxon>
        <taxon>Prostigmata</taxon>
        <taxon>Eupodina</taxon>
        <taxon>Eriophyoidea</taxon>
        <taxon>Eriophyidae</taxon>
        <taxon>Eriophyinae</taxon>
        <taxon>Aceriini</taxon>
        <taxon>Aceria</taxon>
    </lineage>
</organism>
<dbReference type="EMBL" id="GGYP01001701">
    <property type="protein sequence ID" value="MDE46472.1"/>
    <property type="molecule type" value="Transcribed_RNA"/>
</dbReference>
<evidence type="ECO:0000256" key="1">
    <source>
        <dbReference type="ARBA" id="ARBA00001013"/>
    </source>
</evidence>
<sequence>MERFDIEQPSWRPQSANSNGPKLSVTTTNANWQVTSRFISLRKYSTAICLIEALAILFLIYLLMRLPPAPLPSDQLTGQQHGNVSNSNQPYRTYYSDGKLGLSAMILPGLVPDCNQRRHDLSYSVQCKSNQIEQCGDARTGHQIRGIASDSFGVSGGSYAADSTSQELPGQVVEIIETSKRGHRLAPRKQVLKRIKCHTTPKDQQHHDQGDHATGDDDDDDARCRFGTRIELNRAKSYQKIIGWGGALSDSSIQNILSLTVNGTRRLLDDYFGPDGLRFNMARVTIGGSDFSARFYTNDDHENADLNPREAQLLKRFELVEEDYLYKIPMLRMIQREYNYALDGDGQSEEKHQIKVFASMWSPPVWMKTNRHFNKGQLRGFISDEPLIDRNEIPITEGFYDSLSELKMKWLLSYHKEQVEFWGLTVMNEPIFAVQPFLNFNTMIFPRMDYANYVAKYLGPKLKYTNVTKHIKLIVHDDNRRFLMDYTKPILDERRVRQFVDGVSVHGYVDEEYKQMDYMYENYKDIDKPPELAVIAEKLNIREPDDWFVLPTELCSGHLPFMAKALVGNWHRGIHYALDIIRSLQHSAAGWVDWNMVLDTEGGPGWLGGRLDAPIIVDKSRDLYHKSPMFYVLGQFSRFIPAGSQRIQTTVMNDLYDHQFEVVSFKVNNNNDDETRGPNQRQSPTKLVTVIVNNNPYQIEALLQTDEPNKVAKPDEISSGKTKVYHVIECPADSVITIRYE</sequence>
<keyword evidence="4" id="KW-0732">Signal</keyword>
<comment type="similarity">
    <text evidence="2 6">Belongs to the glycosyl hydrolase 30 family.</text>
</comment>
<evidence type="ECO:0000256" key="8">
    <source>
        <dbReference type="SAM" id="Phobius"/>
    </source>
</evidence>
<name>A0A6G1S947_9ACAR</name>
<protein>
    <recommendedName>
        <fullName evidence="3 6">Glucosylceramidase</fullName>
        <ecNumber evidence="3 6">3.2.1.45</ecNumber>
    </recommendedName>
</protein>
<proteinExistence type="inferred from homology"/>
<keyword evidence="5 6" id="KW-0378">Hydrolase</keyword>
<feature type="compositionally biased region" description="Basic and acidic residues" evidence="7">
    <location>
        <begin position="200"/>
        <end position="215"/>
    </location>
</feature>
<dbReference type="GO" id="GO:0006680">
    <property type="term" value="P:glucosylceramide catabolic process"/>
    <property type="evidence" value="ECO:0007669"/>
    <property type="project" value="TreeGrafter"/>
</dbReference>
<evidence type="ECO:0000256" key="4">
    <source>
        <dbReference type="ARBA" id="ARBA00022729"/>
    </source>
</evidence>
<evidence type="ECO:0000256" key="3">
    <source>
        <dbReference type="ARBA" id="ARBA00012658"/>
    </source>
</evidence>
<dbReference type="GO" id="GO:0004348">
    <property type="term" value="F:glucosylceramidase activity"/>
    <property type="evidence" value="ECO:0007669"/>
    <property type="project" value="UniProtKB-EC"/>
</dbReference>
<dbReference type="InterPro" id="IPR017853">
    <property type="entry name" value="GH"/>
</dbReference>
<evidence type="ECO:0000256" key="7">
    <source>
        <dbReference type="SAM" id="MobiDB-lite"/>
    </source>
</evidence>
<evidence type="ECO:0000259" key="9">
    <source>
        <dbReference type="Pfam" id="PF02055"/>
    </source>
</evidence>
<evidence type="ECO:0000256" key="2">
    <source>
        <dbReference type="ARBA" id="ARBA00005382"/>
    </source>
</evidence>
<keyword evidence="6" id="KW-0746">Sphingolipid metabolism</keyword>
<accession>A0A6G1S947</accession>